<sequence>MLTHFLTKMGTNCKATDNYSWNHYIQYPETVEKLDAKESLQKYKPKAVISSWTPPGNTFEQNVFETESVQLYITIGTKNQSFTGNHEIYQKQNGFIMEFSESLSQLLLPPSSENAVYIFRRKETK</sequence>
<evidence type="ECO:0000313" key="2">
    <source>
        <dbReference type="Proteomes" id="UP001597318"/>
    </source>
</evidence>
<dbReference type="RefSeq" id="WP_247343129.1">
    <property type="nucleotide sequence ID" value="NZ_CP095550.1"/>
</dbReference>
<proteinExistence type="predicted"/>
<accession>A0ABW5C6F9</accession>
<reference evidence="2" key="1">
    <citation type="journal article" date="2019" name="Int. J. Syst. Evol. Microbiol.">
        <title>The Global Catalogue of Microorganisms (GCM) 10K type strain sequencing project: providing services to taxonomists for standard genome sequencing and annotation.</title>
        <authorList>
            <consortium name="The Broad Institute Genomics Platform"/>
            <consortium name="The Broad Institute Genome Sequencing Center for Infectious Disease"/>
            <person name="Wu L."/>
            <person name="Ma J."/>
        </authorList>
    </citation>
    <scope>NUCLEOTIDE SEQUENCE [LARGE SCALE GENOMIC DNA]</scope>
    <source>
        <strain evidence="2">CGMCC 1.15474</strain>
    </source>
</reference>
<comment type="caution">
    <text evidence="1">The sequence shown here is derived from an EMBL/GenBank/DDBJ whole genome shotgun (WGS) entry which is preliminary data.</text>
</comment>
<dbReference type="EMBL" id="JBHUIK010000009">
    <property type="protein sequence ID" value="MFD2216865.1"/>
    <property type="molecule type" value="Genomic_DNA"/>
</dbReference>
<organism evidence="1 2">
    <name type="scientific">Metabacillus endolithicus</name>
    <dbReference type="NCBI Taxonomy" id="1535204"/>
    <lineage>
        <taxon>Bacteria</taxon>
        <taxon>Bacillati</taxon>
        <taxon>Bacillota</taxon>
        <taxon>Bacilli</taxon>
        <taxon>Bacillales</taxon>
        <taxon>Bacillaceae</taxon>
        <taxon>Metabacillus</taxon>
    </lineage>
</organism>
<gene>
    <name evidence="1" type="ORF">ACFSKK_24655</name>
</gene>
<evidence type="ECO:0000313" key="1">
    <source>
        <dbReference type="EMBL" id="MFD2216865.1"/>
    </source>
</evidence>
<protein>
    <submittedName>
        <fullName evidence="1">Uncharacterized protein</fullName>
    </submittedName>
</protein>
<keyword evidence="2" id="KW-1185">Reference proteome</keyword>
<dbReference type="Proteomes" id="UP001597318">
    <property type="component" value="Unassembled WGS sequence"/>
</dbReference>
<name>A0ABW5C6F9_9BACI</name>